<evidence type="ECO:0000256" key="4">
    <source>
        <dbReference type="ARBA" id="ARBA00023172"/>
    </source>
</evidence>
<evidence type="ECO:0000256" key="2">
    <source>
        <dbReference type="ARBA" id="ARBA00021310"/>
    </source>
</evidence>
<dbReference type="SUPFAM" id="SSF57863">
    <property type="entry name" value="ArfGap/RecO-like zinc finger"/>
    <property type="match status" value="1"/>
</dbReference>
<dbReference type="SUPFAM" id="SSF50249">
    <property type="entry name" value="Nucleic acid-binding proteins"/>
    <property type="match status" value="1"/>
</dbReference>
<evidence type="ECO:0000256" key="1">
    <source>
        <dbReference type="ARBA" id="ARBA00007452"/>
    </source>
</evidence>
<dbReference type="Pfam" id="PF11967">
    <property type="entry name" value="RecO_N"/>
    <property type="match status" value="1"/>
</dbReference>
<dbReference type="InterPro" id="IPR022572">
    <property type="entry name" value="DNA_rep/recomb_RecO_N"/>
</dbReference>
<dbReference type="Proteomes" id="UP000298179">
    <property type="component" value="Unassembled WGS sequence"/>
</dbReference>
<evidence type="ECO:0000313" key="9">
    <source>
        <dbReference type="EMBL" id="TFF19760.1"/>
    </source>
</evidence>
<accession>A0A4Y8REE7</accession>
<dbReference type="InterPro" id="IPR037278">
    <property type="entry name" value="ARFGAP/RecO"/>
</dbReference>
<evidence type="ECO:0000256" key="5">
    <source>
        <dbReference type="ARBA" id="ARBA00023204"/>
    </source>
</evidence>
<reference evidence="9 10" key="1">
    <citation type="submission" date="2019-03" db="EMBL/GenBank/DDBJ databases">
        <title>Jiella endophytica sp. nov., a novel endophytic bacterium isolated from root of Ficus microcarpa Linn. f.</title>
        <authorList>
            <person name="Tuo L."/>
        </authorList>
    </citation>
    <scope>NUCLEOTIDE SEQUENCE [LARGE SCALE GENOMIC DNA]</scope>
    <source>
        <strain evidence="9 10">CBS5Q-3</strain>
    </source>
</reference>
<dbReference type="PANTHER" id="PTHR33991">
    <property type="entry name" value="DNA REPAIR PROTEIN RECO"/>
    <property type="match status" value="1"/>
</dbReference>
<evidence type="ECO:0000256" key="7">
    <source>
        <dbReference type="HAMAP-Rule" id="MF_00201"/>
    </source>
</evidence>
<sequence length="251" mass="27460">MEWREEAIVLGVRRHGETSVIAEVMTRSRGRHLGIVRGGRSRRQQPVLQPGNSVEAHWRARLDEHMGTFVLEPLTLRAASLIESAAALNAVQLAAAHLRLLPERDPHPRLYDGLAVLIEHLAEPQAAAALMLRFEIALLEELGFGLDLTQCAATGQTTDLTYVSPRTGRAVSREAGAPWAEKLLPLPAFLAAEGGEEGAGELQEAFRLTGYFLARNVFGPRGIKEPEARHGLLAALEKDGLRPLRNLSVEE</sequence>
<dbReference type="RefSeq" id="WP_134763441.1">
    <property type="nucleotide sequence ID" value="NZ_SOZD01000006.1"/>
</dbReference>
<dbReference type="EMBL" id="SOZD01000006">
    <property type="protein sequence ID" value="TFF19760.1"/>
    <property type="molecule type" value="Genomic_DNA"/>
</dbReference>
<name>A0A4Y8REE7_9HYPH</name>
<feature type="domain" description="DNA replication/recombination mediator RecO N-terminal" evidence="8">
    <location>
        <begin position="1"/>
        <end position="69"/>
    </location>
</feature>
<dbReference type="Pfam" id="PF02565">
    <property type="entry name" value="RecO_C"/>
    <property type="match status" value="1"/>
</dbReference>
<dbReference type="InterPro" id="IPR012340">
    <property type="entry name" value="NA-bd_OB-fold"/>
</dbReference>
<comment type="caution">
    <text evidence="9">The sequence shown here is derived from an EMBL/GenBank/DDBJ whole genome shotgun (WGS) entry which is preliminary data.</text>
</comment>
<organism evidence="9 10">
    <name type="scientific">Jiella endophytica</name>
    <dbReference type="NCBI Taxonomy" id="2558362"/>
    <lineage>
        <taxon>Bacteria</taxon>
        <taxon>Pseudomonadati</taxon>
        <taxon>Pseudomonadota</taxon>
        <taxon>Alphaproteobacteria</taxon>
        <taxon>Hyphomicrobiales</taxon>
        <taxon>Aurantimonadaceae</taxon>
        <taxon>Jiella</taxon>
    </lineage>
</organism>
<protein>
    <recommendedName>
        <fullName evidence="2 7">DNA repair protein RecO</fullName>
    </recommendedName>
    <alternativeName>
        <fullName evidence="6 7">Recombination protein O</fullName>
    </alternativeName>
</protein>
<dbReference type="GO" id="GO:0043590">
    <property type="term" value="C:bacterial nucleoid"/>
    <property type="evidence" value="ECO:0007669"/>
    <property type="project" value="TreeGrafter"/>
</dbReference>
<keyword evidence="3 7" id="KW-0227">DNA damage</keyword>
<dbReference type="PANTHER" id="PTHR33991:SF1">
    <property type="entry name" value="DNA REPAIR PROTEIN RECO"/>
    <property type="match status" value="1"/>
</dbReference>
<dbReference type="OrthoDB" id="9804792at2"/>
<dbReference type="Gene3D" id="2.40.50.140">
    <property type="entry name" value="Nucleic acid-binding proteins"/>
    <property type="match status" value="1"/>
</dbReference>
<dbReference type="Gene3D" id="1.20.1440.120">
    <property type="entry name" value="Recombination protein O, C-terminal domain"/>
    <property type="match status" value="1"/>
</dbReference>
<dbReference type="NCBIfam" id="TIGR00613">
    <property type="entry name" value="reco"/>
    <property type="match status" value="1"/>
</dbReference>
<proteinExistence type="inferred from homology"/>
<evidence type="ECO:0000256" key="3">
    <source>
        <dbReference type="ARBA" id="ARBA00022763"/>
    </source>
</evidence>
<evidence type="ECO:0000256" key="6">
    <source>
        <dbReference type="ARBA" id="ARBA00033409"/>
    </source>
</evidence>
<comment type="similarity">
    <text evidence="1 7">Belongs to the RecO family.</text>
</comment>
<dbReference type="AlphaFoldDB" id="A0A4Y8REE7"/>
<dbReference type="GO" id="GO:0006310">
    <property type="term" value="P:DNA recombination"/>
    <property type="evidence" value="ECO:0007669"/>
    <property type="project" value="UniProtKB-UniRule"/>
</dbReference>
<evidence type="ECO:0000259" key="8">
    <source>
        <dbReference type="Pfam" id="PF11967"/>
    </source>
</evidence>
<keyword evidence="4 7" id="KW-0233">DNA recombination</keyword>
<dbReference type="HAMAP" id="MF_00201">
    <property type="entry name" value="RecO"/>
    <property type="match status" value="1"/>
</dbReference>
<evidence type="ECO:0000313" key="10">
    <source>
        <dbReference type="Proteomes" id="UP000298179"/>
    </source>
</evidence>
<keyword evidence="5 7" id="KW-0234">DNA repair</keyword>
<dbReference type="InterPro" id="IPR003717">
    <property type="entry name" value="RecO"/>
</dbReference>
<comment type="function">
    <text evidence="7">Involved in DNA repair and RecF pathway recombination.</text>
</comment>
<dbReference type="GO" id="GO:0006302">
    <property type="term" value="P:double-strand break repair"/>
    <property type="evidence" value="ECO:0007669"/>
    <property type="project" value="TreeGrafter"/>
</dbReference>
<gene>
    <name evidence="7 9" type="primary">recO</name>
    <name evidence="9" type="ORF">E3C22_18910</name>
</gene>
<keyword evidence="10" id="KW-1185">Reference proteome</keyword>
<dbReference type="InterPro" id="IPR042242">
    <property type="entry name" value="RecO_C"/>
</dbReference>